<gene>
    <name evidence="8" type="ORF">ENV52_07410</name>
</gene>
<feature type="transmembrane region" description="Helical" evidence="6">
    <location>
        <begin position="21"/>
        <end position="41"/>
    </location>
</feature>
<feature type="transmembrane region" description="Helical" evidence="6">
    <location>
        <begin position="863"/>
        <end position="889"/>
    </location>
</feature>
<dbReference type="PANTHER" id="PTHR33406:SF13">
    <property type="entry name" value="MEMBRANE PROTEIN YDFJ"/>
    <property type="match status" value="1"/>
</dbReference>
<dbReference type="GO" id="GO:0005886">
    <property type="term" value="C:plasma membrane"/>
    <property type="evidence" value="ECO:0007669"/>
    <property type="project" value="UniProtKB-SubCell"/>
</dbReference>
<dbReference type="Gene3D" id="1.20.1640.10">
    <property type="entry name" value="Multidrug efflux transporter AcrB transmembrane domain"/>
    <property type="match status" value="2"/>
</dbReference>
<comment type="caution">
    <text evidence="8">The sequence shown here is derived from an EMBL/GenBank/DDBJ whole genome shotgun (WGS) entry which is preliminary data.</text>
</comment>
<dbReference type="Pfam" id="PF03176">
    <property type="entry name" value="MMPL"/>
    <property type="match status" value="2"/>
</dbReference>
<feature type="transmembrane region" description="Helical" evidence="6">
    <location>
        <begin position="397"/>
        <end position="417"/>
    </location>
</feature>
<feature type="domain" description="Membrane transport protein MMPL" evidence="7">
    <location>
        <begin position="226"/>
        <end position="479"/>
    </location>
</feature>
<keyword evidence="4 6" id="KW-1133">Transmembrane helix</keyword>
<evidence type="ECO:0000259" key="7">
    <source>
        <dbReference type="Pfam" id="PF03176"/>
    </source>
</evidence>
<dbReference type="EMBL" id="DTGR01000121">
    <property type="protein sequence ID" value="HHS29510.1"/>
    <property type="molecule type" value="Genomic_DNA"/>
</dbReference>
<sequence length="925" mass="101613">MTIDSLFNRACEALVAVLKRGAWWVILSSLILAALSVNYAYHHLTFRTSRSDLVASDQRLLLLGEKLSKDFGSRDDLVVVVENGHPRTKAFAEGLAQELRKYPREFPEIFYRLQPAAFKKWALLYLEPKQLQEIKDKLQDHQALLAGLAANPGLTGFYQGVNHELTGSMLGELFTGFLQEDRRQENIPDLSLLIASLQGLRGGLEGKAAYKSPLSGVFLKGMEDLDQEGYFFTENDKYLLFLVTPEKDGFSQASHSVQLLRDIVAQVQRQFPGVKAGVTGPMALEADEMGSATADIALATWLSLAGQMLLLIFFFRSLRRTLIEGLVLIVGLCWTFGVATLVVGHLNLLSVIFAPLMLGITIDLGVHWFCRLEEEQALQGKTNGNSLHCTMQRAAPAIVYAALAAAASFIPLSLTGFKGLAELGVILTIGVLLMLVATLTLLPSLVLVTERFIMVKTQGCRGTPKPFLHLRWRQPAVLVSGGLALAALGAVSLLHVHFDLNPLHLQNQKTESVVWEMKLMENSRYSTAFGAITTKNLEDLEAKSTALKALPTVSHVESILSFLPSQAKAKREQLSTLAPIFQKISFPAALVRPSNPRELAEVLGSIHFKLARALESDPSLVQVKEAAGLLSQVIPMLKSAGPRTVANLESYEKKFVQDLRDKWDFLRDGVQSPAPQISDLPAEVRDRFISPQGTYLLRVFSSEDIWDPAPLGKFVHDLQHVDPDVTGDPVLLYYFTQAFRNACLWAAGVGLLVIAFMLFGVFRSFKLTMLALIPLFVGTGWTLNLMWLLNIPFNQANVLFLPLILGEGIEFGIIILVRWQMEESAREITLPASTAKGVLLAALTTTLGFGSLMVSGHQGTFSLGLLATVGSLSVLLASLSVLPAFLRLVGKQAIAPRQPQRIIPVWRRVLLLLGGKEVTLDKSKS</sequence>
<keyword evidence="8" id="KW-0808">Transferase</keyword>
<keyword evidence="3 6" id="KW-0812">Transmembrane</keyword>
<organism evidence="8">
    <name type="scientific">Desulfobacca acetoxidans</name>
    <dbReference type="NCBI Taxonomy" id="60893"/>
    <lineage>
        <taxon>Bacteria</taxon>
        <taxon>Pseudomonadati</taxon>
        <taxon>Thermodesulfobacteriota</taxon>
        <taxon>Desulfobaccia</taxon>
        <taxon>Desulfobaccales</taxon>
        <taxon>Desulfobaccaceae</taxon>
        <taxon>Desulfobacca</taxon>
    </lineage>
</organism>
<evidence type="ECO:0000256" key="6">
    <source>
        <dbReference type="SAM" id="Phobius"/>
    </source>
</evidence>
<dbReference type="GO" id="GO:0032259">
    <property type="term" value="P:methylation"/>
    <property type="evidence" value="ECO:0007669"/>
    <property type="project" value="UniProtKB-KW"/>
</dbReference>
<comment type="subcellular location">
    <subcellularLocation>
        <location evidence="1">Cell membrane</location>
        <topology evidence="1">Multi-pass membrane protein</topology>
    </subcellularLocation>
</comment>
<feature type="transmembrane region" description="Helical" evidence="6">
    <location>
        <begin position="769"/>
        <end position="789"/>
    </location>
</feature>
<name>A0A7V6A3G8_9BACT</name>
<evidence type="ECO:0000256" key="3">
    <source>
        <dbReference type="ARBA" id="ARBA00022692"/>
    </source>
</evidence>
<dbReference type="SUPFAM" id="SSF82866">
    <property type="entry name" value="Multidrug efflux transporter AcrB transmembrane domain"/>
    <property type="match status" value="2"/>
</dbReference>
<feature type="transmembrane region" description="Helical" evidence="6">
    <location>
        <begin position="744"/>
        <end position="762"/>
    </location>
</feature>
<dbReference type="PANTHER" id="PTHR33406">
    <property type="entry name" value="MEMBRANE PROTEIN MJ1562-RELATED"/>
    <property type="match status" value="1"/>
</dbReference>
<feature type="transmembrane region" description="Helical" evidence="6">
    <location>
        <begin position="838"/>
        <end position="857"/>
    </location>
</feature>
<dbReference type="AlphaFoldDB" id="A0A7V6A3G8"/>
<feature type="transmembrane region" description="Helical" evidence="6">
    <location>
        <begin position="476"/>
        <end position="498"/>
    </location>
</feature>
<keyword evidence="2" id="KW-1003">Cell membrane</keyword>
<evidence type="ECO:0000256" key="4">
    <source>
        <dbReference type="ARBA" id="ARBA00022989"/>
    </source>
</evidence>
<feature type="transmembrane region" description="Helical" evidence="6">
    <location>
        <begin position="348"/>
        <end position="370"/>
    </location>
</feature>
<proteinExistence type="predicted"/>
<feature type="domain" description="Membrane transport protein MMPL" evidence="7">
    <location>
        <begin position="722"/>
        <end position="909"/>
    </location>
</feature>
<keyword evidence="5 6" id="KW-0472">Membrane</keyword>
<protein>
    <submittedName>
        <fullName evidence="8">rRNA methyltransferase</fullName>
    </submittedName>
</protein>
<accession>A0A7V6A3G8</accession>
<feature type="transmembrane region" description="Helical" evidence="6">
    <location>
        <begin position="423"/>
        <end position="448"/>
    </location>
</feature>
<dbReference type="InterPro" id="IPR050545">
    <property type="entry name" value="Mycobact_MmpL"/>
</dbReference>
<dbReference type="InterPro" id="IPR004869">
    <property type="entry name" value="MMPL_dom"/>
</dbReference>
<keyword evidence="8" id="KW-0489">Methyltransferase</keyword>
<feature type="transmembrane region" description="Helical" evidence="6">
    <location>
        <begin position="296"/>
        <end position="315"/>
    </location>
</feature>
<dbReference type="GO" id="GO:0008168">
    <property type="term" value="F:methyltransferase activity"/>
    <property type="evidence" value="ECO:0007669"/>
    <property type="project" value="UniProtKB-KW"/>
</dbReference>
<evidence type="ECO:0000256" key="5">
    <source>
        <dbReference type="ARBA" id="ARBA00023136"/>
    </source>
</evidence>
<evidence type="ECO:0000313" key="8">
    <source>
        <dbReference type="EMBL" id="HHS29510.1"/>
    </source>
</evidence>
<feature type="transmembrane region" description="Helical" evidence="6">
    <location>
        <begin position="795"/>
        <end position="817"/>
    </location>
</feature>
<evidence type="ECO:0000256" key="2">
    <source>
        <dbReference type="ARBA" id="ARBA00022475"/>
    </source>
</evidence>
<reference evidence="8" key="1">
    <citation type="journal article" date="2020" name="mSystems">
        <title>Genome- and Community-Level Interaction Insights into Carbon Utilization and Element Cycling Functions of Hydrothermarchaeota in Hydrothermal Sediment.</title>
        <authorList>
            <person name="Zhou Z."/>
            <person name="Liu Y."/>
            <person name="Xu W."/>
            <person name="Pan J."/>
            <person name="Luo Z.H."/>
            <person name="Li M."/>
        </authorList>
    </citation>
    <scope>NUCLEOTIDE SEQUENCE [LARGE SCALE GENOMIC DNA]</scope>
    <source>
        <strain evidence="8">SpSt-767</strain>
    </source>
</reference>
<evidence type="ECO:0000256" key="1">
    <source>
        <dbReference type="ARBA" id="ARBA00004651"/>
    </source>
</evidence>
<feature type="transmembrane region" description="Helical" evidence="6">
    <location>
        <begin position="322"/>
        <end position="342"/>
    </location>
</feature>